<feature type="binding site" evidence="4">
    <location>
        <begin position="69"/>
        <end position="73"/>
    </location>
    <ligand>
        <name>D-ribulose 5-phosphate</name>
        <dbReference type="ChEBI" id="CHEBI:58121"/>
    </ligand>
</feature>
<dbReference type="NCBIfam" id="TIGR01120">
    <property type="entry name" value="rpiB"/>
    <property type="match status" value="1"/>
</dbReference>
<accession>A0A1E5Q4A1</accession>
<evidence type="ECO:0000313" key="5">
    <source>
        <dbReference type="EMBL" id="OEJ64607.1"/>
    </source>
</evidence>
<dbReference type="InterPro" id="IPR004785">
    <property type="entry name" value="RpiB"/>
</dbReference>
<dbReference type="PANTHER" id="PTHR30345:SF0">
    <property type="entry name" value="DNA DAMAGE-REPAIR_TOLERATION PROTEIN DRT102"/>
    <property type="match status" value="1"/>
</dbReference>
<dbReference type="OrthoDB" id="1778624at2"/>
<dbReference type="GO" id="GO:0004751">
    <property type="term" value="F:ribose-5-phosphate isomerase activity"/>
    <property type="evidence" value="ECO:0007669"/>
    <property type="project" value="TreeGrafter"/>
</dbReference>
<feature type="binding site" evidence="4">
    <location>
        <position position="102"/>
    </location>
    <ligand>
        <name>D-ribulose 5-phosphate</name>
        <dbReference type="ChEBI" id="CHEBI:58121"/>
    </ligand>
</feature>
<dbReference type="AlphaFoldDB" id="A0A1E5Q4A1"/>
<dbReference type="NCBIfam" id="TIGR00689">
    <property type="entry name" value="rpiB_lacA_lacB"/>
    <property type="match status" value="1"/>
</dbReference>
<dbReference type="InterPro" id="IPR003500">
    <property type="entry name" value="RpiB_LacA_LacB"/>
</dbReference>
<evidence type="ECO:0000256" key="2">
    <source>
        <dbReference type="ARBA" id="ARBA00023235"/>
    </source>
</evidence>
<dbReference type="InterPro" id="IPR036569">
    <property type="entry name" value="RpiB_LacA_LacB_sf"/>
</dbReference>
<gene>
    <name evidence="5" type="ORF">BEN30_00475</name>
</gene>
<feature type="binding site" evidence="4">
    <location>
        <position position="136"/>
    </location>
    <ligand>
        <name>D-ribulose 5-phosphate</name>
        <dbReference type="ChEBI" id="CHEBI:58121"/>
    </ligand>
</feature>
<feature type="active site" description="Proton donor" evidence="3">
    <location>
        <position position="101"/>
    </location>
</feature>
<protein>
    <submittedName>
        <fullName evidence="5">Ribose 5-phosphate isomerase B</fullName>
    </submittedName>
</protein>
<dbReference type="STRING" id="28181.BEN30_00475"/>
<comment type="similarity">
    <text evidence="1">Belongs to the LacAB/RpiB family.</text>
</comment>
<keyword evidence="2 5" id="KW-0413">Isomerase</keyword>
<evidence type="ECO:0000313" key="6">
    <source>
        <dbReference type="Proteomes" id="UP000095347"/>
    </source>
</evidence>
<dbReference type="GO" id="GO:0009052">
    <property type="term" value="P:pentose-phosphate shunt, non-oxidative branch"/>
    <property type="evidence" value="ECO:0007669"/>
    <property type="project" value="TreeGrafter"/>
</dbReference>
<comment type="caution">
    <text evidence="5">The sequence shown here is derived from an EMBL/GenBank/DDBJ whole genome shotgun (WGS) entry which is preliminary data.</text>
</comment>
<reference evidence="6" key="1">
    <citation type="submission" date="2016-07" db="EMBL/GenBank/DDBJ databases">
        <authorList>
            <person name="Florea S."/>
            <person name="Webb J.S."/>
            <person name="Jaromczyk J."/>
            <person name="Schardl C.L."/>
        </authorList>
    </citation>
    <scope>NUCLEOTIDE SEQUENCE [LARGE SCALE GENOMIC DNA]</scope>
    <source>
        <strain evidence="6">MV-1</strain>
    </source>
</reference>
<dbReference type="PIRSF" id="PIRSF005384">
    <property type="entry name" value="RpiB_LacA_B"/>
    <property type="match status" value="1"/>
</dbReference>
<organism evidence="5 6">
    <name type="scientific">Magnetovibrio blakemorei</name>
    <dbReference type="NCBI Taxonomy" id="28181"/>
    <lineage>
        <taxon>Bacteria</taxon>
        <taxon>Pseudomonadati</taxon>
        <taxon>Pseudomonadota</taxon>
        <taxon>Alphaproteobacteria</taxon>
        <taxon>Rhodospirillales</taxon>
        <taxon>Magnetovibrionaceae</taxon>
        <taxon>Magnetovibrio</taxon>
    </lineage>
</organism>
<dbReference type="RefSeq" id="WP_069959109.1">
    <property type="nucleotide sequence ID" value="NZ_MCGG01000067.1"/>
</dbReference>
<feature type="binding site" evidence="4">
    <location>
        <position position="140"/>
    </location>
    <ligand>
        <name>D-ribulose 5-phosphate</name>
        <dbReference type="ChEBI" id="CHEBI:58121"/>
    </ligand>
</feature>
<dbReference type="Proteomes" id="UP000095347">
    <property type="component" value="Unassembled WGS sequence"/>
</dbReference>
<dbReference type="Gene3D" id="3.40.1400.10">
    <property type="entry name" value="Sugar-phosphate isomerase, RpiB/LacA/LacB"/>
    <property type="match status" value="1"/>
</dbReference>
<dbReference type="PANTHER" id="PTHR30345">
    <property type="entry name" value="RIBOSE-5-PHOSPHATE ISOMERASE B"/>
    <property type="match status" value="1"/>
</dbReference>
<keyword evidence="6" id="KW-1185">Reference proteome</keyword>
<evidence type="ECO:0000256" key="1">
    <source>
        <dbReference type="ARBA" id="ARBA00008754"/>
    </source>
</evidence>
<feature type="binding site" evidence="4">
    <location>
        <position position="112"/>
    </location>
    <ligand>
        <name>D-ribulose 5-phosphate</name>
        <dbReference type="ChEBI" id="CHEBI:58121"/>
    </ligand>
</feature>
<dbReference type="Pfam" id="PF02502">
    <property type="entry name" value="LacAB_rpiB"/>
    <property type="match status" value="1"/>
</dbReference>
<feature type="binding site" evidence="4">
    <location>
        <begin position="11"/>
        <end position="12"/>
    </location>
    <ligand>
        <name>D-ribulose 5-phosphate</name>
        <dbReference type="ChEBI" id="CHEBI:58121"/>
    </ligand>
</feature>
<proteinExistence type="inferred from homology"/>
<feature type="active site" description="Proton acceptor" evidence="3">
    <location>
        <position position="68"/>
    </location>
</feature>
<dbReference type="SUPFAM" id="SSF89623">
    <property type="entry name" value="Ribose/Galactose isomerase RpiB/AlsB"/>
    <property type="match status" value="1"/>
</dbReference>
<name>A0A1E5Q4A1_9PROT</name>
<dbReference type="EMBL" id="MCGG01000067">
    <property type="protein sequence ID" value="OEJ64607.1"/>
    <property type="molecule type" value="Genomic_DNA"/>
</dbReference>
<dbReference type="NCBIfam" id="NF004051">
    <property type="entry name" value="PRK05571.1"/>
    <property type="match status" value="1"/>
</dbReference>
<sequence length="148" mass="15712">MSNDTIAIACDHGAFALKQHLVAYLQGKGLKVLDLGVPSTDSVDYPEYGYAMAHAIKDGKAAKGILMCGSGIGISIAANRFPEIRAALVTDVTCARLAREHNNANVLCLGGRMIGPDLAEECVDTFLNTDFDGGERHVRRVGLLGNPK</sequence>
<dbReference type="GO" id="GO:0019316">
    <property type="term" value="P:D-allose catabolic process"/>
    <property type="evidence" value="ECO:0007669"/>
    <property type="project" value="TreeGrafter"/>
</dbReference>
<evidence type="ECO:0000256" key="4">
    <source>
        <dbReference type="PIRSR" id="PIRSR005384-2"/>
    </source>
</evidence>
<evidence type="ECO:0000256" key="3">
    <source>
        <dbReference type="PIRSR" id="PIRSR005384-1"/>
    </source>
</evidence>